<evidence type="ECO:0000313" key="2">
    <source>
        <dbReference type="EMBL" id="KQB84317.1"/>
    </source>
</evidence>
<dbReference type="Proteomes" id="UP000050517">
    <property type="component" value="Unassembled WGS sequence"/>
</dbReference>
<keyword evidence="1" id="KW-0732">Signal</keyword>
<organism evidence="2 3">
    <name type="scientific">Corynebacterium oculi</name>
    <dbReference type="NCBI Taxonomy" id="1544416"/>
    <lineage>
        <taxon>Bacteria</taxon>
        <taxon>Bacillati</taxon>
        <taxon>Actinomycetota</taxon>
        <taxon>Actinomycetes</taxon>
        <taxon>Mycobacteriales</taxon>
        <taxon>Corynebacteriaceae</taxon>
        <taxon>Corynebacterium</taxon>
    </lineage>
</organism>
<proteinExistence type="predicted"/>
<evidence type="ECO:0000313" key="3">
    <source>
        <dbReference type="Proteomes" id="UP000050517"/>
    </source>
</evidence>
<dbReference type="STRING" id="1544416.Cocul_01114"/>
<dbReference type="OrthoDB" id="3711169at2"/>
<dbReference type="AlphaFoldDB" id="A0A0Q1ACF5"/>
<comment type="caution">
    <text evidence="2">The sequence shown here is derived from an EMBL/GenBank/DDBJ whole genome shotgun (WGS) entry which is preliminary data.</text>
</comment>
<sequence>MRSKIVSTVVAAAVSLGAVVAAPSASAAQPVVPGTVGQSCSIEGQRGQSLKITSSTFEVEGTATVANYNDEDLPLTQTLKEGKTKSWNVGGSVDFDLLKLFHVTFSAGYQSTQTWEVGQTLGPYPVKPGYTGVLEYGFLNQRFEGTHIRCSGGTWVDTGRPFHGTIPKERHVKVSMRSNDA</sequence>
<evidence type="ECO:0000256" key="1">
    <source>
        <dbReference type="SAM" id="SignalP"/>
    </source>
</evidence>
<feature type="signal peptide" evidence="1">
    <location>
        <begin position="1"/>
        <end position="27"/>
    </location>
</feature>
<accession>A0A0Q1ACF5</accession>
<gene>
    <name evidence="2" type="ORF">Cocul_01114</name>
</gene>
<keyword evidence="3" id="KW-1185">Reference proteome</keyword>
<dbReference type="PATRIC" id="fig|1544416.3.peg.1121"/>
<dbReference type="RefSeq" id="WP_055122266.1">
    <property type="nucleotide sequence ID" value="NZ_LKST01000002.1"/>
</dbReference>
<evidence type="ECO:0008006" key="4">
    <source>
        <dbReference type="Google" id="ProtNLM"/>
    </source>
</evidence>
<protein>
    <recommendedName>
        <fullName evidence="4">Secreted protein</fullName>
    </recommendedName>
</protein>
<dbReference type="EMBL" id="LKST01000002">
    <property type="protein sequence ID" value="KQB84317.1"/>
    <property type="molecule type" value="Genomic_DNA"/>
</dbReference>
<feature type="chain" id="PRO_5006188115" description="Secreted protein" evidence="1">
    <location>
        <begin position="28"/>
        <end position="181"/>
    </location>
</feature>
<reference evidence="2 3" key="1">
    <citation type="submission" date="2015-10" db="EMBL/GenBank/DDBJ databases">
        <title>Corynebacteirum lowii and Corynebacterium oculi species nova, derived from human clinical disease and and emended description of Corynebacterium mastiditis.</title>
        <authorList>
            <person name="Bernard K."/>
            <person name="Pacheco A.L."/>
            <person name="Mcdougall C."/>
            <person name="Burtx T."/>
            <person name="Weibe D."/>
            <person name="Tyler S."/>
            <person name="Olson A.B."/>
            <person name="Cnockaert M."/>
            <person name="Eguchi H."/>
            <person name="Kuwahara T."/>
            <person name="Nakayama-Imaohji H."/>
            <person name="Boudewijins M."/>
            <person name="Van Hoecke F."/>
            <person name="Bernier A.-M."/>
            <person name="Vandamme P."/>
        </authorList>
    </citation>
    <scope>NUCLEOTIDE SEQUENCE [LARGE SCALE GENOMIC DNA]</scope>
    <source>
        <strain evidence="2 3">NML 130210</strain>
    </source>
</reference>
<name>A0A0Q1ACF5_9CORY</name>